<gene>
    <name evidence="2" type="primary">jg2685</name>
    <name evidence="2" type="ORF">PAEG_LOCUS5434</name>
</gene>
<keyword evidence="1" id="KW-0812">Transmembrane</keyword>
<dbReference type="PANTHER" id="PTHR11785:SF514">
    <property type="entry name" value="B(0,+)-TYPE AMINO ACID TRANSPORTER 1-LIKE PROTEIN"/>
    <property type="match status" value="1"/>
</dbReference>
<feature type="transmembrane region" description="Helical" evidence="1">
    <location>
        <begin position="47"/>
        <end position="67"/>
    </location>
</feature>
<dbReference type="OrthoDB" id="5982228at2759"/>
<evidence type="ECO:0000313" key="3">
    <source>
        <dbReference type="Proteomes" id="UP000838756"/>
    </source>
</evidence>
<feature type="transmembrane region" description="Helical" evidence="1">
    <location>
        <begin position="20"/>
        <end position="41"/>
    </location>
</feature>
<organism evidence="2 3">
    <name type="scientific">Pararge aegeria aegeria</name>
    <dbReference type="NCBI Taxonomy" id="348720"/>
    <lineage>
        <taxon>Eukaryota</taxon>
        <taxon>Metazoa</taxon>
        <taxon>Ecdysozoa</taxon>
        <taxon>Arthropoda</taxon>
        <taxon>Hexapoda</taxon>
        <taxon>Insecta</taxon>
        <taxon>Pterygota</taxon>
        <taxon>Neoptera</taxon>
        <taxon>Endopterygota</taxon>
        <taxon>Lepidoptera</taxon>
        <taxon>Glossata</taxon>
        <taxon>Ditrysia</taxon>
        <taxon>Papilionoidea</taxon>
        <taxon>Nymphalidae</taxon>
        <taxon>Satyrinae</taxon>
        <taxon>Satyrini</taxon>
        <taxon>Parargina</taxon>
        <taxon>Pararge</taxon>
    </lineage>
</organism>
<evidence type="ECO:0000256" key="1">
    <source>
        <dbReference type="SAM" id="Phobius"/>
    </source>
</evidence>
<evidence type="ECO:0000313" key="2">
    <source>
        <dbReference type="EMBL" id="CAH2217546.1"/>
    </source>
</evidence>
<dbReference type="InterPro" id="IPR050598">
    <property type="entry name" value="AminoAcid_Transporter"/>
</dbReference>
<name>A0A8S4QW72_9NEOP</name>
<keyword evidence="1" id="KW-1133">Transmembrane helix</keyword>
<sequence length="97" mass="11184">MVALLVLRKTQKDTPRPYRVPTVVPYCVLLISMFLTVFSVIDDPSMKYVTAILLILIGVGVYTIFVYHRKTPTTLLRKFTFLTQMLFQCVPPNTRDD</sequence>
<dbReference type="EMBL" id="CAKXAJ010018251">
    <property type="protein sequence ID" value="CAH2217546.1"/>
    <property type="molecule type" value="Genomic_DNA"/>
</dbReference>
<reference evidence="2" key="1">
    <citation type="submission" date="2022-03" db="EMBL/GenBank/DDBJ databases">
        <authorList>
            <person name="Lindestad O."/>
        </authorList>
    </citation>
    <scope>NUCLEOTIDE SEQUENCE</scope>
</reference>
<dbReference type="AlphaFoldDB" id="A0A8S4QW72"/>
<protein>
    <submittedName>
        <fullName evidence="2">Jg2685 protein</fullName>
    </submittedName>
</protein>
<dbReference type="Gene3D" id="1.20.1740.10">
    <property type="entry name" value="Amino acid/polyamine transporter I"/>
    <property type="match status" value="1"/>
</dbReference>
<dbReference type="Proteomes" id="UP000838756">
    <property type="component" value="Unassembled WGS sequence"/>
</dbReference>
<dbReference type="PANTHER" id="PTHR11785">
    <property type="entry name" value="AMINO ACID TRANSPORTER"/>
    <property type="match status" value="1"/>
</dbReference>
<keyword evidence="1" id="KW-0472">Membrane</keyword>
<keyword evidence="3" id="KW-1185">Reference proteome</keyword>
<proteinExistence type="predicted"/>
<comment type="caution">
    <text evidence="2">The sequence shown here is derived from an EMBL/GenBank/DDBJ whole genome shotgun (WGS) entry which is preliminary data.</text>
</comment>
<dbReference type="GO" id="GO:0015179">
    <property type="term" value="F:L-amino acid transmembrane transporter activity"/>
    <property type="evidence" value="ECO:0007669"/>
    <property type="project" value="TreeGrafter"/>
</dbReference>
<accession>A0A8S4QW72</accession>